<dbReference type="Proteomes" id="UP000585638">
    <property type="component" value="Unassembled WGS sequence"/>
</dbReference>
<dbReference type="AlphaFoldDB" id="A0A7W9KDM1"/>
<gene>
    <name evidence="1" type="ORF">BJ998_001864</name>
</gene>
<sequence>MNGVDRVTMEMDEAMNALKRSMRGIPVAAFASSHKVLARAVATLHTEMRWARHAAVDAR</sequence>
<organism evidence="1 2">
    <name type="scientific">Kutzneria kofuensis</name>
    <dbReference type="NCBI Taxonomy" id="103725"/>
    <lineage>
        <taxon>Bacteria</taxon>
        <taxon>Bacillati</taxon>
        <taxon>Actinomycetota</taxon>
        <taxon>Actinomycetes</taxon>
        <taxon>Pseudonocardiales</taxon>
        <taxon>Pseudonocardiaceae</taxon>
        <taxon>Kutzneria</taxon>
    </lineage>
</organism>
<accession>A0A7W9KDM1</accession>
<protein>
    <submittedName>
        <fullName evidence="1">Uncharacterized protein</fullName>
    </submittedName>
</protein>
<dbReference type="RefSeq" id="WP_184860262.1">
    <property type="nucleotide sequence ID" value="NZ_BAAAWY010000042.1"/>
</dbReference>
<reference evidence="1 2" key="1">
    <citation type="submission" date="2020-08" db="EMBL/GenBank/DDBJ databases">
        <title>Sequencing the genomes of 1000 actinobacteria strains.</title>
        <authorList>
            <person name="Klenk H.-P."/>
        </authorList>
    </citation>
    <scope>NUCLEOTIDE SEQUENCE [LARGE SCALE GENOMIC DNA]</scope>
    <source>
        <strain evidence="1 2">DSM 43851</strain>
    </source>
</reference>
<proteinExistence type="predicted"/>
<evidence type="ECO:0000313" key="2">
    <source>
        <dbReference type="Proteomes" id="UP000585638"/>
    </source>
</evidence>
<name>A0A7W9KDM1_9PSEU</name>
<dbReference type="EMBL" id="JACHIR010000001">
    <property type="protein sequence ID" value="MBB5890668.1"/>
    <property type="molecule type" value="Genomic_DNA"/>
</dbReference>
<keyword evidence="2" id="KW-1185">Reference proteome</keyword>
<evidence type="ECO:0000313" key="1">
    <source>
        <dbReference type="EMBL" id="MBB5890668.1"/>
    </source>
</evidence>
<comment type="caution">
    <text evidence="1">The sequence shown here is derived from an EMBL/GenBank/DDBJ whole genome shotgun (WGS) entry which is preliminary data.</text>
</comment>